<keyword evidence="4 7" id="KW-0808">Transferase</keyword>
<keyword evidence="6" id="KW-0472">Membrane</keyword>
<dbReference type="Gene3D" id="3.40.50.12580">
    <property type="match status" value="1"/>
</dbReference>
<evidence type="ECO:0000313" key="8">
    <source>
        <dbReference type="Proteomes" id="UP000233256"/>
    </source>
</evidence>
<evidence type="ECO:0000256" key="3">
    <source>
        <dbReference type="ARBA" id="ARBA00022475"/>
    </source>
</evidence>
<dbReference type="GO" id="GO:0047355">
    <property type="term" value="F:CDP-glycerol glycerophosphotransferase activity"/>
    <property type="evidence" value="ECO:0007669"/>
    <property type="project" value="InterPro"/>
</dbReference>
<gene>
    <name evidence="7" type="ORF">CVV64_13630</name>
</gene>
<dbReference type="InterPro" id="IPR043148">
    <property type="entry name" value="TagF_C"/>
</dbReference>
<dbReference type="Gene3D" id="3.40.50.11820">
    <property type="match status" value="1"/>
</dbReference>
<accession>A0A2N1PMV0</accession>
<reference evidence="7 8" key="1">
    <citation type="journal article" date="2017" name="ISME J.">
        <title>Potential for microbial H2 and metal transformations associated with novel bacteria and archaea in deep terrestrial subsurface sediments.</title>
        <authorList>
            <person name="Hernsdorf A.W."/>
            <person name="Amano Y."/>
            <person name="Miyakawa K."/>
            <person name="Ise K."/>
            <person name="Suzuki Y."/>
            <person name="Anantharaman K."/>
            <person name="Probst A."/>
            <person name="Burstein D."/>
            <person name="Thomas B.C."/>
            <person name="Banfield J.F."/>
        </authorList>
    </citation>
    <scope>NUCLEOTIDE SEQUENCE [LARGE SCALE GENOMIC DNA]</scope>
    <source>
        <strain evidence="7">HGW-Wallbacteria-1</strain>
    </source>
</reference>
<dbReference type="Proteomes" id="UP000233256">
    <property type="component" value="Unassembled WGS sequence"/>
</dbReference>
<comment type="caution">
    <text evidence="7">The sequence shown here is derived from an EMBL/GenBank/DDBJ whole genome shotgun (WGS) entry which is preliminary data.</text>
</comment>
<dbReference type="GO" id="GO:0005886">
    <property type="term" value="C:plasma membrane"/>
    <property type="evidence" value="ECO:0007669"/>
    <property type="project" value="UniProtKB-SubCell"/>
</dbReference>
<evidence type="ECO:0000256" key="5">
    <source>
        <dbReference type="ARBA" id="ARBA00022944"/>
    </source>
</evidence>
<dbReference type="EMBL" id="PGXC01000015">
    <property type="protein sequence ID" value="PKK89602.1"/>
    <property type="molecule type" value="Genomic_DNA"/>
</dbReference>
<keyword evidence="5" id="KW-0777">Teichoic acid biosynthesis</keyword>
<name>A0A2N1PMV0_9BACT</name>
<evidence type="ECO:0000256" key="6">
    <source>
        <dbReference type="ARBA" id="ARBA00023136"/>
    </source>
</evidence>
<dbReference type="GO" id="GO:0019350">
    <property type="term" value="P:teichoic acid biosynthetic process"/>
    <property type="evidence" value="ECO:0007669"/>
    <property type="project" value="UniProtKB-KW"/>
</dbReference>
<dbReference type="Pfam" id="PF04464">
    <property type="entry name" value="Glyphos_transf"/>
    <property type="match status" value="1"/>
</dbReference>
<evidence type="ECO:0000313" key="7">
    <source>
        <dbReference type="EMBL" id="PKK89602.1"/>
    </source>
</evidence>
<dbReference type="AlphaFoldDB" id="A0A2N1PMV0"/>
<dbReference type="PANTHER" id="PTHR37316">
    <property type="entry name" value="TEICHOIC ACID GLYCEROL-PHOSPHATE PRIMASE"/>
    <property type="match status" value="1"/>
</dbReference>
<dbReference type="InterPro" id="IPR051612">
    <property type="entry name" value="Teichoic_Acid_Biosynth"/>
</dbReference>
<keyword evidence="3" id="KW-1003">Cell membrane</keyword>
<dbReference type="InterPro" id="IPR007554">
    <property type="entry name" value="Glycerophosphate_synth"/>
</dbReference>
<dbReference type="SUPFAM" id="SSF53756">
    <property type="entry name" value="UDP-Glycosyltransferase/glycogen phosphorylase"/>
    <property type="match status" value="1"/>
</dbReference>
<evidence type="ECO:0000256" key="4">
    <source>
        <dbReference type="ARBA" id="ARBA00022679"/>
    </source>
</evidence>
<organism evidence="7 8">
    <name type="scientific">Candidatus Wallbacteria bacterium HGW-Wallbacteria-1</name>
    <dbReference type="NCBI Taxonomy" id="2013854"/>
    <lineage>
        <taxon>Bacteria</taxon>
        <taxon>Candidatus Walliibacteriota</taxon>
    </lineage>
</organism>
<evidence type="ECO:0000256" key="1">
    <source>
        <dbReference type="ARBA" id="ARBA00004202"/>
    </source>
</evidence>
<comment type="similarity">
    <text evidence="2">Belongs to the CDP-glycerol glycerophosphotransferase family.</text>
</comment>
<comment type="subcellular location">
    <subcellularLocation>
        <location evidence="1">Cell membrane</location>
        <topology evidence="1">Peripheral membrane protein</topology>
    </subcellularLocation>
</comment>
<evidence type="ECO:0000256" key="2">
    <source>
        <dbReference type="ARBA" id="ARBA00010488"/>
    </source>
</evidence>
<sequence>MIASIDSFMESAKKMVKRTLPEKMTIFLKRLWKGNYCFFFNIFNVKPEKIVVCSYYGDGFGCNGKYIVQALLKKKPHCDIVWLLKSDLLKMTSGNDESSTTFRNAFPPQVRFAEYGSLNGLMELATAGIWIDNCRKNFYPPKKRDQFYLQTWHGGPPVKKIEKDAQSQLPSDYLVTARLDSSMIDLMLSNCSFTSQLCRSSFWYRGEIMECGYPRNDILLNPPEHISIEIRNHFNIAPGKGIVLYAPTFRNDFKAEFHGIDFEGIMKSLNDRFGSEWVFLVKMHPNVALKSSGLTFNRNVIDASSHKDMQELMLASDVIITDYSSVMFEFMLLRRPVFLYLPDTENYRKERNLYFEITDLPFPAAESNIELTMNIVKFNEEMYQTAIERFIKQAHFHEKGSAADLVARRILQIIDENLPDKGKRTDS</sequence>
<dbReference type="InterPro" id="IPR043149">
    <property type="entry name" value="TagF_N"/>
</dbReference>
<protein>
    <submittedName>
        <fullName evidence="7">Glycerophosphotransferase</fullName>
    </submittedName>
</protein>
<proteinExistence type="inferred from homology"/>
<dbReference type="PANTHER" id="PTHR37316:SF3">
    <property type="entry name" value="TEICHOIC ACID GLYCEROL-PHOSPHATE TRANSFERASE"/>
    <property type="match status" value="1"/>
</dbReference>